<reference evidence="4 5" key="1">
    <citation type="submission" date="2020-02" db="EMBL/GenBank/DDBJ databases">
        <title>Genome assembly of a novel Clostridium senegalense strain.</title>
        <authorList>
            <person name="Gupta T.B."/>
            <person name="Jauregui R."/>
            <person name="Maclean P."/>
            <person name="Nawarathana A."/>
            <person name="Brightwell G."/>
        </authorList>
    </citation>
    <scope>NUCLEOTIDE SEQUENCE [LARGE SCALE GENOMIC DNA]</scope>
    <source>
        <strain evidence="4 5">AGRFS4</strain>
    </source>
</reference>
<dbReference type="InterPro" id="IPR029056">
    <property type="entry name" value="Ribokinase-like"/>
</dbReference>
<feature type="domain" description="HTH asnC-type" evidence="3">
    <location>
        <begin position="1"/>
        <end position="67"/>
    </location>
</feature>
<dbReference type="PANTHER" id="PTHR10584:SF166">
    <property type="entry name" value="RIBOKINASE"/>
    <property type="match status" value="1"/>
</dbReference>
<dbReference type="AlphaFoldDB" id="A0A6M0H788"/>
<dbReference type="SUPFAM" id="SSF53613">
    <property type="entry name" value="Ribokinase-like"/>
    <property type="match status" value="1"/>
</dbReference>
<dbReference type="Proteomes" id="UP000481872">
    <property type="component" value="Unassembled WGS sequence"/>
</dbReference>
<accession>A0A6M0H788</accession>
<dbReference type="EMBL" id="JAAGPU010000035">
    <property type="protein sequence ID" value="NEU06164.1"/>
    <property type="molecule type" value="Genomic_DNA"/>
</dbReference>
<evidence type="ECO:0000259" key="3">
    <source>
        <dbReference type="PROSITE" id="PS50956"/>
    </source>
</evidence>
<dbReference type="GO" id="GO:0043565">
    <property type="term" value="F:sequence-specific DNA binding"/>
    <property type="evidence" value="ECO:0007669"/>
    <property type="project" value="InterPro"/>
</dbReference>
<dbReference type="PROSITE" id="PS50956">
    <property type="entry name" value="HTH_ASNC_2"/>
    <property type="match status" value="1"/>
</dbReference>
<keyword evidence="5" id="KW-1185">Reference proteome</keyword>
<organism evidence="4 5">
    <name type="scientific">Clostridium senegalense</name>
    <dbReference type="NCBI Taxonomy" id="1465809"/>
    <lineage>
        <taxon>Bacteria</taxon>
        <taxon>Bacillati</taxon>
        <taxon>Bacillota</taxon>
        <taxon>Clostridia</taxon>
        <taxon>Eubacteriales</taxon>
        <taxon>Clostridiaceae</taxon>
        <taxon>Clostridium</taxon>
    </lineage>
</organism>
<dbReference type="InterPro" id="IPR036388">
    <property type="entry name" value="WH-like_DNA-bd_sf"/>
</dbReference>
<evidence type="ECO:0000313" key="4">
    <source>
        <dbReference type="EMBL" id="NEU06164.1"/>
    </source>
</evidence>
<dbReference type="RefSeq" id="WP_199870707.1">
    <property type="nucleotide sequence ID" value="NZ_JAAGPU010000035.1"/>
</dbReference>
<keyword evidence="2" id="KW-0418">Kinase</keyword>
<dbReference type="Pfam" id="PF00294">
    <property type="entry name" value="PfkB"/>
    <property type="match status" value="1"/>
</dbReference>
<dbReference type="Gene3D" id="1.10.10.10">
    <property type="entry name" value="Winged helix-like DNA-binding domain superfamily/Winged helix DNA-binding domain"/>
    <property type="match status" value="1"/>
</dbReference>
<dbReference type="PANTHER" id="PTHR10584">
    <property type="entry name" value="SUGAR KINASE"/>
    <property type="match status" value="1"/>
</dbReference>
<dbReference type="InterPro" id="IPR011611">
    <property type="entry name" value="PfkB_dom"/>
</dbReference>
<sequence>MTKREEEILNLIKKNPLISQNQLSDVLGITRSSVAVHITNLIKKGYIKGKGYIVNDEDFVVVIGGANVDILGIAKKNLIYKDSNIGKIKMSLGGVGRNIAENLVRLGVNTKLITTIGDDLYGTKILNECRDLGIDLENSLMLKGYNSSVYMSILDSKNDMHVAISEMEILDNMSIEFIKQKRNIIESSKVAIIDTNIPKEVIEYVVNNFKDTKFFLDTVSTEKSKKVKDIIGKFHTIKPNRYEAEILSGIEIKNKEDLTKVSEFFLNKGVERVFISLGEEGTYYNDQEGNEKIIKPNKVEVKNANGAGDAFVSGLVYSYLRDYSVEDTINFSMACSAMALSHENTINPNINAEDVNLLVEQNKKR</sequence>
<dbReference type="InterPro" id="IPR012318">
    <property type="entry name" value="HTH_CRP"/>
</dbReference>
<protein>
    <submittedName>
        <fullName evidence="4">Winged helix-turn-helix transcriptional regulator</fullName>
    </submittedName>
</protein>
<dbReference type="SUPFAM" id="SSF46785">
    <property type="entry name" value="Winged helix' DNA-binding domain"/>
    <property type="match status" value="1"/>
</dbReference>
<evidence type="ECO:0000256" key="2">
    <source>
        <dbReference type="ARBA" id="ARBA00022777"/>
    </source>
</evidence>
<gene>
    <name evidence="4" type="ORF">G3M99_15160</name>
</gene>
<evidence type="ECO:0000313" key="5">
    <source>
        <dbReference type="Proteomes" id="UP000481872"/>
    </source>
</evidence>
<dbReference type="InterPro" id="IPR011991">
    <property type="entry name" value="ArsR-like_HTH"/>
</dbReference>
<dbReference type="InterPro" id="IPR036390">
    <property type="entry name" value="WH_DNA-bd_sf"/>
</dbReference>
<dbReference type="Gene3D" id="3.40.1190.20">
    <property type="match status" value="1"/>
</dbReference>
<comment type="caution">
    <text evidence="4">The sequence shown here is derived from an EMBL/GenBank/DDBJ whole genome shotgun (WGS) entry which is preliminary data.</text>
</comment>
<name>A0A6M0H788_9CLOT</name>
<dbReference type="InterPro" id="IPR002173">
    <property type="entry name" value="Carboh/pur_kinase_PfkB_CS"/>
</dbReference>
<dbReference type="InterPro" id="IPR000485">
    <property type="entry name" value="AsnC-type_HTH_dom"/>
</dbReference>
<proteinExistence type="predicted"/>
<keyword evidence="1" id="KW-0808">Transferase</keyword>
<dbReference type="SMART" id="SM00419">
    <property type="entry name" value="HTH_CRP"/>
    <property type="match status" value="1"/>
</dbReference>
<dbReference type="Pfam" id="PF13412">
    <property type="entry name" value="HTH_24"/>
    <property type="match status" value="1"/>
</dbReference>
<dbReference type="CDD" id="cd00090">
    <property type="entry name" value="HTH_ARSR"/>
    <property type="match status" value="1"/>
</dbReference>
<dbReference type="PROSITE" id="PS00583">
    <property type="entry name" value="PFKB_KINASES_1"/>
    <property type="match status" value="1"/>
</dbReference>
<dbReference type="GO" id="GO:0006355">
    <property type="term" value="P:regulation of DNA-templated transcription"/>
    <property type="evidence" value="ECO:0007669"/>
    <property type="project" value="InterPro"/>
</dbReference>
<evidence type="ECO:0000256" key="1">
    <source>
        <dbReference type="ARBA" id="ARBA00022679"/>
    </source>
</evidence>
<dbReference type="GO" id="GO:0016301">
    <property type="term" value="F:kinase activity"/>
    <property type="evidence" value="ECO:0007669"/>
    <property type="project" value="UniProtKB-KW"/>
</dbReference>
<dbReference type="CDD" id="cd01941">
    <property type="entry name" value="YeiC_kinase_like"/>
    <property type="match status" value="1"/>
</dbReference>